<reference evidence="3" key="1">
    <citation type="submission" date="2021-01" db="EMBL/GenBank/DDBJ databases">
        <title>Whole genome shotgun sequence of Actinoplanes siamensis NBRC 109076.</title>
        <authorList>
            <person name="Komaki H."/>
            <person name="Tamura T."/>
        </authorList>
    </citation>
    <scope>NUCLEOTIDE SEQUENCE</scope>
    <source>
        <strain evidence="3">NBRC 109076</strain>
    </source>
</reference>
<dbReference type="Gene3D" id="3.60.40.10">
    <property type="entry name" value="PPM-type phosphatase domain"/>
    <property type="match status" value="1"/>
</dbReference>
<dbReference type="RefSeq" id="WP_239102362.1">
    <property type="nucleotide sequence ID" value="NZ_BOMW01000008.1"/>
</dbReference>
<organism evidence="3 4">
    <name type="scientific">Actinoplanes siamensis</name>
    <dbReference type="NCBI Taxonomy" id="1223317"/>
    <lineage>
        <taxon>Bacteria</taxon>
        <taxon>Bacillati</taxon>
        <taxon>Actinomycetota</taxon>
        <taxon>Actinomycetes</taxon>
        <taxon>Micromonosporales</taxon>
        <taxon>Micromonosporaceae</taxon>
        <taxon>Actinoplanes</taxon>
    </lineage>
</organism>
<evidence type="ECO:0000256" key="1">
    <source>
        <dbReference type="SAM" id="MobiDB-lite"/>
    </source>
</evidence>
<feature type="region of interest" description="Disordered" evidence="1">
    <location>
        <begin position="29"/>
        <end position="68"/>
    </location>
</feature>
<dbReference type="InterPro" id="IPR036457">
    <property type="entry name" value="PPM-type-like_dom_sf"/>
</dbReference>
<proteinExistence type="predicted"/>
<dbReference type="PROSITE" id="PS51746">
    <property type="entry name" value="PPM_2"/>
    <property type="match status" value="1"/>
</dbReference>
<gene>
    <name evidence="3" type="ORF">Asi03nite_08030</name>
</gene>
<accession>A0A919KCM4</accession>
<dbReference type="Pfam" id="PF13672">
    <property type="entry name" value="PP2C_2"/>
    <property type="match status" value="1"/>
</dbReference>
<keyword evidence="4" id="KW-1185">Reference proteome</keyword>
<feature type="domain" description="PPM-type phosphatase" evidence="2">
    <location>
        <begin position="106"/>
        <end position="395"/>
    </location>
</feature>
<dbReference type="CDD" id="cd00143">
    <property type="entry name" value="PP2Cc"/>
    <property type="match status" value="1"/>
</dbReference>
<name>A0A919KCM4_9ACTN</name>
<sequence length="414" mass="41983">MILTECDSCAEGRASGASFCEACGRPLNETAAVGDGAGGTDDRSGETSEETTGSGTGGGTEGAARPGPECPHCGTAGAVGPDGYCEQCGMLAGRPRDHTEADGDVVAAAVSDRGRRHHRNEDAMWLAVGADAADVVVCDGVSSSFDPDAASDIAAKAAGELMARAQHPAEPARRRAAEEQAEPAPAVPEIAPGADATDGPEAIEPPDPALPIAEVVGLAIQGAGQAVAALAATGDPRRAVSNPACTIVAAAVRGPHVGFGWVGDSRAYWVRDSGPAEQLTEDDSWARHVIEMGADPRVAMNDPKAHAITAWLGADAGPIIPHIGAFTARTPGHLVLCSDGLWNYLTDPADFGEAVRSALRLATGPRPLLEAARALVTYANSAGGADNITVAIVPVHPQVEAEAEGDAENEPSEA</sequence>
<dbReference type="AlphaFoldDB" id="A0A919KCM4"/>
<dbReference type="InterPro" id="IPR001932">
    <property type="entry name" value="PPM-type_phosphatase-like_dom"/>
</dbReference>
<dbReference type="Proteomes" id="UP000629619">
    <property type="component" value="Unassembled WGS sequence"/>
</dbReference>
<comment type="caution">
    <text evidence="3">The sequence shown here is derived from an EMBL/GenBank/DDBJ whole genome shotgun (WGS) entry which is preliminary data.</text>
</comment>
<evidence type="ECO:0000259" key="2">
    <source>
        <dbReference type="PROSITE" id="PS51746"/>
    </source>
</evidence>
<evidence type="ECO:0000313" key="4">
    <source>
        <dbReference type="Proteomes" id="UP000629619"/>
    </source>
</evidence>
<evidence type="ECO:0000313" key="3">
    <source>
        <dbReference type="EMBL" id="GIF03265.1"/>
    </source>
</evidence>
<dbReference type="SUPFAM" id="SSF81606">
    <property type="entry name" value="PP2C-like"/>
    <property type="match status" value="1"/>
</dbReference>
<dbReference type="SMART" id="SM00332">
    <property type="entry name" value="PP2Cc"/>
    <property type="match status" value="1"/>
</dbReference>
<feature type="region of interest" description="Disordered" evidence="1">
    <location>
        <begin position="163"/>
        <end position="190"/>
    </location>
</feature>
<dbReference type="EMBL" id="BOMW01000008">
    <property type="protein sequence ID" value="GIF03265.1"/>
    <property type="molecule type" value="Genomic_DNA"/>
</dbReference>
<protein>
    <recommendedName>
        <fullName evidence="2">PPM-type phosphatase domain-containing protein</fullName>
    </recommendedName>
</protein>